<evidence type="ECO:0000313" key="2">
    <source>
        <dbReference type="Proteomes" id="UP000233618"/>
    </source>
</evidence>
<dbReference type="EMBL" id="MVDE01000015">
    <property type="protein sequence ID" value="PKQ66402.1"/>
    <property type="molecule type" value="Genomic_DNA"/>
</dbReference>
<name>A0A2N3I7V2_9BACT</name>
<reference evidence="1 2" key="1">
    <citation type="journal article" date="2017" name="Front. Microbiol.">
        <title>Labilibaculum manganireducens gen. nov., sp. nov. and Labilibaculum filiforme sp. nov., Novel Bacteroidetes Isolated from Subsurface Sediments of the Baltic Sea.</title>
        <authorList>
            <person name="Vandieken V."/>
            <person name="Marshall I.P."/>
            <person name="Niemann H."/>
            <person name="Engelen B."/>
            <person name="Cypionka H."/>
        </authorList>
    </citation>
    <scope>NUCLEOTIDE SEQUENCE [LARGE SCALE GENOMIC DNA]</scope>
    <source>
        <strain evidence="1 2">59.10-2M</strain>
    </source>
</reference>
<dbReference type="Proteomes" id="UP000233618">
    <property type="component" value="Unassembled WGS sequence"/>
</dbReference>
<comment type="caution">
    <text evidence="1">The sequence shown here is derived from an EMBL/GenBank/DDBJ whole genome shotgun (WGS) entry which is preliminary data.</text>
</comment>
<dbReference type="RefSeq" id="WP_101309970.1">
    <property type="nucleotide sequence ID" value="NZ_MVDE01000015.1"/>
</dbReference>
<evidence type="ECO:0000313" key="1">
    <source>
        <dbReference type="EMBL" id="PKQ66402.1"/>
    </source>
</evidence>
<protein>
    <submittedName>
        <fullName evidence="1">Uncharacterized protein</fullName>
    </submittedName>
</protein>
<dbReference type="AlphaFoldDB" id="A0A2N3I7V2"/>
<proteinExistence type="predicted"/>
<accession>A0A2N3I7V2</accession>
<organism evidence="1 2">
    <name type="scientific">Labilibaculum manganireducens</name>
    <dbReference type="NCBI Taxonomy" id="1940525"/>
    <lineage>
        <taxon>Bacteria</taxon>
        <taxon>Pseudomonadati</taxon>
        <taxon>Bacteroidota</taxon>
        <taxon>Bacteroidia</taxon>
        <taxon>Marinilabiliales</taxon>
        <taxon>Marinifilaceae</taxon>
        <taxon>Labilibaculum</taxon>
    </lineage>
</organism>
<gene>
    <name evidence="1" type="ORF">BZG01_11395</name>
</gene>
<keyword evidence="2" id="KW-1185">Reference proteome</keyword>
<sequence>MKIIHIFEENLYSIRYSGECKDELERLFDLWEDNEYLFEFFEANQADLVFYKLSIEQAVGETRKEAGKLRDALFEALYENPIQIETLFRNLDNRVVHTFLLSEQKTRRRWLRLYAIRIHENMYLITGGAIKLTQKMGERPHTKQELSKLEKCKTFLEQNNVFDDDSFKEMLNE</sequence>